<keyword evidence="3" id="KW-1185">Reference proteome</keyword>
<dbReference type="SUPFAM" id="SSF52266">
    <property type="entry name" value="SGNH hydrolase"/>
    <property type="match status" value="1"/>
</dbReference>
<dbReference type="AlphaFoldDB" id="A0A1R0GQ70"/>
<evidence type="ECO:0000256" key="1">
    <source>
        <dbReference type="ARBA" id="ARBA00022801"/>
    </source>
</evidence>
<name>A0A1R0GQ70_9FUNG</name>
<dbReference type="InterPro" id="IPR036514">
    <property type="entry name" value="SGNH_hydro_sf"/>
</dbReference>
<dbReference type="STRING" id="133383.A0A1R0GQ70"/>
<dbReference type="GO" id="GO:0016788">
    <property type="term" value="F:hydrolase activity, acting on ester bonds"/>
    <property type="evidence" value="ECO:0007669"/>
    <property type="project" value="InterPro"/>
</dbReference>
<dbReference type="Pfam" id="PF00657">
    <property type="entry name" value="Lipase_GDSL"/>
    <property type="match status" value="1"/>
</dbReference>
<dbReference type="InterPro" id="IPR001087">
    <property type="entry name" value="GDSL"/>
</dbReference>
<organism evidence="2 3">
    <name type="scientific">Smittium mucronatum</name>
    <dbReference type="NCBI Taxonomy" id="133383"/>
    <lineage>
        <taxon>Eukaryota</taxon>
        <taxon>Fungi</taxon>
        <taxon>Fungi incertae sedis</taxon>
        <taxon>Zoopagomycota</taxon>
        <taxon>Kickxellomycotina</taxon>
        <taxon>Harpellomycetes</taxon>
        <taxon>Harpellales</taxon>
        <taxon>Legeriomycetaceae</taxon>
        <taxon>Smittium</taxon>
    </lineage>
</organism>
<accession>A0A1R0GQ70</accession>
<keyword evidence="1" id="KW-0378">Hydrolase</keyword>
<evidence type="ECO:0000313" key="3">
    <source>
        <dbReference type="Proteomes" id="UP000187455"/>
    </source>
</evidence>
<dbReference type="PANTHER" id="PTHR45648">
    <property type="entry name" value="GDSL LIPASE/ACYLHYDROLASE FAMILY PROTEIN (AFU_ORTHOLOGUE AFUA_4G14700)"/>
    <property type="match status" value="1"/>
</dbReference>
<reference evidence="2 3" key="1">
    <citation type="journal article" date="2016" name="Mol. Biol. Evol.">
        <title>Genome-Wide Survey of Gut Fungi (Harpellales) Reveals the First Horizontally Transferred Ubiquitin Gene from a Mosquito Host.</title>
        <authorList>
            <person name="Wang Y."/>
            <person name="White M.M."/>
            <person name="Kvist S."/>
            <person name="Moncalvo J.M."/>
        </authorList>
    </citation>
    <scope>NUCLEOTIDE SEQUENCE [LARGE SCALE GENOMIC DNA]</scope>
    <source>
        <strain evidence="2 3">ALG-7-W6</strain>
    </source>
</reference>
<dbReference type="EMBL" id="LSSL01005087">
    <property type="protein sequence ID" value="OLY79042.1"/>
    <property type="molecule type" value="Genomic_DNA"/>
</dbReference>
<dbReference type="Gene3D" id="3.40.50.1110">
    <property type="entry name" value="SGNH hydrolase"/>
    <property type="match status" value="1"/>
</dbReference>
<proteinExistence type="predicted"/>
<dbReference type="OrthoDB" id="1600564at2759"/>
<dbReference type="InterPro" id="IPR051058">
    <property type="entry name" value="GDSL_Est/Lipase"/>
</dbReference>
<comment type="caution">
    <text evidence="2">The sequence shown here is derived from an EMBL/GenBank/DDBJ whole genome shotgun (WGS) entry which is preliminary data.</text>
</comment>
<protein>
    <submittedName>
        <fullName evidence="2">Secreted effector protein SseJ</fullName>
    </submittedName>
</protein>
<evidence type="ECO:0000313" key="2">
    <source>
        <dbReference type="EMBL" id="OLY79042.1"/>
    </source>
</evidence>
<dbReference type="PANTHER" id="PTHR45648:SF22">
    <property type="entry name" value="GDSL LIPASE_ACYLHYDROLASE FAMILY PROTEIN (AFU_ORTHOLOGUE AFUA_4G14700)"/>
    <property type="match status" value="1"/>
</dbReference>
<dbReference type="Proteomes" id="UP000187455">
    <property type="component" value="Unassembled WGS sequence"/>
</dbReference>
<sequence length="357" mass="40048">MSPSAKNDNFLVVFGDSYSSVGNRMGQPKFLANWNTRFSNGPVWNEYLAHDEGFTLINFEVGGSATNSSFIESQTGFNNPFTDLLSQVAMYRNTFSGKLSASSLQNDVAVIETGSNDIFFTYEKVFSGSVDLEKYSDETVSSIISALESLIEFGYKKLVVFDTPFLSIMPVFGHLDEKAINDLDSYVQMTNKKLVTATASLEARYSDKINYIRTVSLYNIYKTMSTMDLKRSLNIIGLYDKSMPMGDDIIYSERDDSDNYMFIDVAHPSTRVHALLSSVFLETLADGNININRNILERLSNEFDLTKVSSQNNYLYNSTSIETGDIIVEEYTMETTKLNIESLLARKNSMVPGSGRK</sequence>
<gene>
    <name evidence="2" type="ORF">AYI68_g6899</name>
</gene>